<dbReference type="InterPro" id="IPR027417">
    <property type="entry name" value="P-loop_NTPase"/>
</dbReference>
<evidence type="ECO:0000256" key="3">
    <source>
        <dbReference type="ARBA" id="ARBA00022741"/>
    </source>
</evidence>
<dbReference type="Pfam" id="PF00005">
    <property type="entry name" value="ABC_tran"/>
    <property type="match status" value="1"/>
</dbReference>
<evidence type="ECO:0000313" key="6">
    <source>
        <dbReference type="EMBL" id="PXW59070.1"/>
    </source>
</evidence>
<organism evidence="6 7">
    <name type="scientific">Chelatococcus asaccharovorans</name>
    <dbReference type="NCBI Taxonomy" id="28210"/>
    <lineage>
        <taxon>Bacteria</taxon>
        <taxon>Pseudomonadati</taxon>
        <taxon>Pseudomonadota</taxon>
        <taxon>Alphaproteobacteria</taxon>
        <taxon>Hyphomicrobiales</taxon>
        <taxon>Chelatococcaceae</taxon>
        <taxon>Chelatococcus</taxon>
    </lineage>
</organism>
<dbReference type="InterPro" id="IPR017871">
    <property type="entry name" value="ABC_transporter-like_CS"/>
</dbReference>
<proteinExistence type="inferred from homology"/>
<dbReference type="InterPro" id="IPR003439">
    <property type="entry name" value="ABC_transporter-like_ATP-bd"/>
</dbReference>
<keyword evidence="7" id="KW-1185">Reference proteome</keyword>
<comment type="caution">
    <text evidence="6">The sequence shown here is derived from an EMBL/GenBank/DDBJ whole genome shotgun (WGS) entry which is preliminary data.</text>
</comment>
<dbReference type="SUPFAM" id="SSF52540">
    <property type="entry name" value="P-loop containing nucleoside triphosphate hydrolases"/>
    <property type="match status" value="1"/>
</dbReference>
<sequence>MTACIRFDDVHAYYGGAHILHGVSFAIEPGERVALIGRNGVGKTTVVNSLLGIARIGSGVARIAGRALKNPRTFTAAQLGIAIVPQGRMIVPNLTIEENLILGAAPGRKGYWTLETILALFPILKERARSPGTALSGGQQQMLALGRALMGNPTCLVLDEPSEGLAPVIVDDVADIAAKVAAQGTAILLIEQNLSLVRRAADRFGVMAKGRIVSEGSMAGLDIAALHAHIAI</sequence>
<evidence type="ECO:0000256" key="2">
    <source>
        <dbReference type="ARBA" id="ARBA00022448"/>
    </source>
</evidence>
<dbReference type="GO" id="GO:0015807">
    <property type="term" value="P:L-amino acid transport"/>
    <property type="evidence" value="ECO:0007669"/>
    <property type="project" value="TreeGrafter"/>
</dbReference>
<keyword evidence="4 6" id="KW-0067">ATP-binding</keyword>
<dbReference type="GO" id="GO:0016887">
    <property type="term" value="F:ATP hydrolysis activity"/>
    <property type="evidence" value="ECO:0007669"/>
    <property type="project" value="InterPro"/>
</dbReference>
<evidence type="ECO:0000313" key="7">
    <source>
        <dbReference type="Proteomes" id="UP000248021"/>
    </source>
</evidence>
<keyword evidence="2" id="KW-0813">Transport</keyword>
<dbReference type="InterPro" id="IPR003593">
    <property type="entry name" value="AAA+_ATPase"/>
</dbReference>
<dbReference type="SMART" id="SM00382">
    <property type="entry name" value="AAA"/>
    <property type="match status" value="1"/>
</dbReference>
<dbReference type="RefSeq" id="WP_110375101.1">
    <property type="nucleotide sequence ID" value="NZ_CAKNFM010000006.1"/>
</dbReference>
<protein>
    <submittedName>
        <fullName evidence="6">Amino acid/amide ABC transporter ATP-binding protein 2 (HAAT family)</fullName>
    </submittedName>
</protein>
<evidence type="ECO:0000256" key="1">
    <source>
        <dbReference type="ARBA" id="ARBA00005417"/>
    </source>
</evidence>
<dbReference type="AlphaFoldDB" id="A0A2V3U8N5"/>
<dbReference type="PANTHER" id="PTHR43820">
    <property type="entry name" value="HIGH-AFFINITY BRANCHED-CHAIN AMINO ACID TRANSPORT ATP-BINDING PROTEIN LIVF"/>
    <property type="match status" value="1"/>
</dbReference>
<comment type="similarity">
    <text evidence="1">Belongs to the ABC transporter superfamily.</text>
</comment>
<dbReference type="EMBL" id="QJJK01000005">
    <property type="protein sequence ID" value="PXW59070.1"/>
    <property type="molecule type" value="Genomic_DNA"/>
</dbReference>
<dbReference type="Proteomes" id="UP000248021">
    <property type="component" value="Unassembled WGS sequence"/>
</dbReference>
<dbReference type="PROSITE" id="PS50893">
    <property type="entry name" value="ABC_TRANSPORTER_2"/>
    <property type="match status" value="1"/>
</dbReference>
<evidence type="ECO:0000256" key="4">
    <source>
        <dbReference type="ARBA" id="ARBA00022840"/>
    </source>
</evidence>
<keyword evidence="5" id="KW-0029">Amino-acid transport</keyword>
<name>A0A2V3U8N5_9HYPH</name>
<dbReference type="PANTHER" id="PTHR43820:SF4">
    <property type="entry name" value="HIGH-AFFINITY BRANCHED-CHAIN AMINO ACID TRANSPORT ATP-BINDING PROTEIN LIVF"/>
    <property type="match status" value="1"/>
</dbReference>
<dbReference type="CDD" id="cd03224">
    <property type="entry name" value="ABC_TM1139_LivF_branched"/>
    <property type="match status" value="1"/>
</dbReference>
<dbReference type="PROSITE" id="PS00211">
    <property type="entry name" value="ABC_TRANSPORTER_1"/>
    <property type="match status" value="1"/>
</dbReference>
<keyword evidence="3" id="KW-0547">Nucleotide-binding</keyword>
<accession>A0A2V3U8N5</accession>
<reference evidence="6 7" key="1">
    <citation type="submission" date="2018-05" db="EMBL/GenBank/DDBJ databases">
        <title>Genomic Encyclopedia of Type Strains, Phase IV (KMG-IV): sequencing the most valuable type-strain genomes for metagenomic binning, comparative biology and taxonomic classification.</title>
        <authorList>
            <person name="Goeker M."/>
        </authorList>
    </citation>
    <scope>NUCLEOTIDE SEQUENCE [LARGE SCALE GENOMIC DNA]</scope>
    <source>
        <strain evidence="6 7">DSM 6462</strain>
    </source>
</reference>
<dbReference type="OrthoDB" id="9776369at2"/>
<dbReference type="Gene3D" id="3.40.50.300">
    <property type="entry name" value="P-loop containing nucleotide triphosphate hydrolases"/>
    <property type="match status" value="1"/>
</dbReference>
<evidence type="ECO:0000256" key="5">
    <source>
        <dbReference type="ARBA" id="ARBA00022970"/>
    </source>
</evidence>
<dbReference type="GO" id="GO:0015658">
    <property type="term" value="F:branched-chain amino acid transmembrane transporter activity"/>
    <property type="evidence" value="ECO:0007669"/>
    <property type="project" value="TreeGrafter"/>
</dbReference>
<dbReference type="InterPro" id="IPR052156">
    <property type="entry name" value="BCAA_Transport_ATP-bd_LivF"/>
</dbReference>
<dbReference type="GO" id="GO:0005524">
    <property type="term" value="F:ATP binding"/>
    <property type="evidence" value="ECO:0007669"/>
    <property type="project" value="UniProtKB-KW"/>
</dbReference>
<gene>
    <name evidence="6" type="ORF">C7450_105422</name>
</gene>